<name>A0A0R1ZKZ7_9LACO</name>
<comment type="caution">
    <text evidence="1">The sequence shown here is derived from an EMBL/GenBank/DDBJ whole genome shotgun (WGS) entry which is preliminary data.</text>
</comment>
<proteinExistence type="predicted"/>
<dbReference type="RefSeq" id="WP_056975613.1">
    <property type="nucleotide sequence ID" value="NZ_AYYO01000016.1"/>
</dbReference>
<evidence type="ECO:0000313" key="1">
    <source>
        <dbReference type="EMBL" id="KRM55664.1"/>
    </source>
</evidence>
<dbReference type="AlphaFoldDB" id="A0A0R1ZKZ7"/>
<organism evidence="1 2">
    <name type="scientific">Lacticaseibacillus sharpeae JCM 1186 = DSM 20505</name>
    <dbReference type="NCBI Taxonomy" id="1291052"/>
    <lineage>
        <taxon>Bacteria</taxon>
        <taxon>Bacillati</taxon>
        <taxon>Bacillota</taxon>
        <taxon>Bacilli</taxon>
        <taxon>Lactobacillales</taxon>
        <taxon>Lactobacillaceae</taxon>
        <taxon>Lacticaseibacillus</taxon>
    </lineage>
</organism>
<keyword evidence="2" id="KW-1185">Reference proteome</keyword>
<dbReference type="OrthoDB" id="2296881at2"/>
<reference evidence="1 2" key="1">
    <citation type="journal article" date="2015" name="Genome Announc.">
        <title>Expanding the biotechnology potential of lactobacilli through comparative genomics of 213 strains and associated genera.</title>
        <authorList>
            <person name="Sun Z."/>
            <person name="Harris H.M."/>
            <person name="McCann A."/>
            <person name="Guo C."/>
            <person name="Argimon S."/>
            <person name="Zhang W."/>
            <person name="Yang X."/>
            <person name="Jeffery I.B."/>
            <person name="Cooney J.C."/>
            <person name="Kagawa T.F."/>
            <person name="Liu W."/>
            <person name="Song Y."/>
            <person name="Salvetti E."/>
            <person name="Wrobel A."/>
            <person name="Rasinkangas P."/>
            <person name="Parkhill J."/>
            <person name="Rea M.C."/>
            <person name="O'Sullivan O."/>
            <person name="Ritari J."/>
            <person name="Douillard F.P."/>
            <person name="Paul Ross R."/>
            <person name="Yang R."/>
            <person name="Briner A.E."/>
            <person name="Felis G.E."/>
            <person name="de Vos W.M."/>
            <person name="Barrangou R."/>
            <person name="Klaenhammer T.R."/>
            <person name="Caufield P.W."/>
            <person name="Cui Y."/>
            <person name="Zhang H."/>
            <person name="O'Toole P.W."/>
        </authorList>
    </citation>
    <scope>NUCLEOTIDE SEQUENCE [LARGE SCALE GENOMIC DNA]</scope>
    <source>
        <strain evidence="1 2">DSM 20505</strain>
    </source>
</reference>
<sequence length="109" mass="11655">MILHGVPQNMNEVNKLVADGIAGDADTVIKAGLQNWAQELLDEGTEGSYFTAKIDGTQLHITDMMGAEVATPTLGGQTYIESFKEDAAGTLLSIQNAIRALIDSHQIQL</sequence>
<dbReference type="PATRIC" id="fig|1291052.5.peg.1188"/>
<dbReference type="EMBL" id="AYYO01000016">
    <property type="protein sequence ID" value="KRM55664.1"/>
    <property type="molecule type" value="Genomic_DNA"/>
</dbReference>
<dbReference type="Proteomes" id="UP000051679">
    <property type="component" value="Unassembled WGS sequence"/>
</dbReference>
<evidence type="ECO:0000313" key="2">
    <source>
        <dbReference type="Proteomes" id="UP000051679"/>
    </source>
</evidence>
<protein>
    <submittedName>
        <fullName evidence="1">Uncharacterized protein</fullName>
    </submittedName>
</protein>
<accession>A0A0R1ZKZ7</accession>
<gene>
    <name evidence="1" type="ORF">FC18_GL001170</name>
</gene>